<evidence type="ECO:0000313" key="2">
    <source>
        <dbReference type="Proteomes" id="UP000276133"/>
    </source>
</evidence>
<accession>A0A3M7QCT7</accession>
<sequence>MWIKIKKDHKHLIIFESLNLLKQVTINLLLFNIDYLPFESLHFHRKQIIFNRFHHKAEGEPHPKLKGAAVFQFPNVRGAEVNGRAFQLFYQYLYAIGIKLFI</sequence>
<reference evidence="1 2" key="1">
    <citation type="journal article" date="2018" name="Sci. Rep.">
        <title>Genomic signatures of local adaptation to the degree of environmental predictability in rotifers.</title>
        <authorList>
            <person name="Franch-Gras L."/>
            <person name="Hahn C."/>
            <person name="Garcia-Roger E.M."/>
            <person name="Carmona M.J."/>
            <person name="Serra M."/>
            <person name="Gomez A."/>
        </authorList>
    </citation>
    <scope>NUCLEOTIDE SEQUENCE [LARGE SCALE GENOMIC DNA]</scope>
    <source>
        <strain evidence="1">HYR1</strain>
    </source>
</reference>
<evidence type="ECO:0000313" key="1">
    <source>
        <dbReference type="EMBL" id="RNA08775.1"/>
    </source>
</evidence>
<dbReference type="Proteomes" id="UP000276133">
    <property type="component" value="Unassembled WGS sequence"/>
</dbReference>
<organism evidence="1 2">
    <name type="scientific">Brachionus plicatilis</name>
    <name type="common">Marine rotifer</name>
    <name type="synonym">Brachionus muelleri</name>
    <dbReference type="NCBI Taxonomy" id="10195"/>
    <lineage>
        <taxon>Eukaryota</taxon>
        <taxon>Metazoa</taxon>
        <taxon>Spiralia</taxon>
        <taxon>Gnathifera</taxon>
        <taxon>Rotifera</taxon>
        <taxon>Eurotatoria</taxon>
        <taxon>Monogononta</taxon>
        <taxon>Pseudotrocha</taxon>
        <taxon>Ploima</taxon>
        <taxon>Brachionidae</taxon>
        <taxon>Brachionus</taxon>
    </lineage>
</organism>
<dbReference type="EMBL" id="REGN01006639">
    <property type="protein sequence ID" value="RNA08775.1"/>
    <property type="molecule type" value="Genomic_DNA"/>
</dbReference>
<proteinExistence type="predicted"/>
<gene>
    <name evidence="1" type="ORF">BpHYR1_021466</name>
</gene>
<protein>
    <submittedName>
        <fullName evidence="1">Uncharacterized protein</fullName>
    </submittedName>
</protein>
<dbReference type="AlphaFoldDB" id="A0A3M7QCT7"/>
<name>A0A3M7QCT7_BRAPC</name>
<keyword evidence="2" id="KW-1185">Reference proteome</keyword>
<comment type="caution">
    <text evidence="1">The sequence shown here is derived from an EMBL/GenBank/DDBJ whole genome shotgun (WGS) entry which is preliminary data.</text>
</comment>